<comment type="caution">
    <text evidence="1">The sequence shown here is derived from an EMBL/GenBank/DDBJ whole genome shotgun (WGS) entry which is preliminary data.</text>
</comment>
<protein>
    <submittedName>
        <fullName evidence="1">Uncharacterized protein</fullName>
    </submittedName>
</protein>
<name>A0A1Q8QMW7_9FIRM</name>
<evidence type="ECO:0000313" key="1">
    <source>
        <dbReference type="EMBL" id="OLN28684.1"/>
    </source>
</evidence>
<sequence>MEKIIEERKEVCSVVSKMVSLEIHRLKPLVGQGEGEIVGFNCHNSTHQCESCCSYRFLLEDY</sequence>
<dbReference type="OrthoDB" id="1799420at2"/>
<accession>A0A1Q8QMW7</accession>
<keyword evidence="2" id="KW-1185">Reference proteome</keyword>
<organism evidence="1 2">
    <name type="scientific">Desulfosporosinus metallidurans</name>
    <dbReference type="NCBI Taxonomy" id="1888891"/>
    <lineage>
        <taxon>Bacteria</taxon>
        <taxon>Bacillati</taxon>
        <taxon>Bacillota</taxon>
        <taxon>Clostridia</taxon>
        <taxon>Eubacteriales</taxon>
        <taxon>Desulfitobacteriaceae</taxon>
        <taxon>Desulfosporosinus</taxon>
    </lineage>
</organism>
<dbReference type="EMBL" id="MLBF01000040">
    <property type="protein sequence ID" value="OLN28684.1"/>
    <property type="molecule type" value="Genomic_DNA"/>
</dbReference>
<reference evidence="1 2" key="1">
    <citation type="submission" date="2016-09" db="EMBL/GenBank/DDBJ databases">
        <title>Complete genome of Desulfosporosinus sp. OL.</title>
        <authorList>
            <person name="Mardanov A."/>
            <person name="Beletsky A."/>
            <person name="Panova A."/>
            <person name="Karnachuk O."/>
            <person name="Ravin N."/>
        </authorList>
    </citation>
    <scope>NUCLEOTIDE SEQUENCE [LARGE SCALE GENOMIC DNA]</scope>
    <source>
        <strain evidence="1 2">OL</strain>
    </source>
</reference>
<proteinExistence type="predicted"/>
<dbReference type="AlphaFoldDB" id="A0A1Q8QMW7"/>
<dbReference type="RefSeq" id="WP_075366341.1">
    <property type="nucleotide sequence ID" value="NZ_MLBF01000040.1"/>
</dbReference>
<gene>
    <name evidence="1" type="ORF">DSOL_3919</name>
</gene>
<dbReference type="STRING" id="1888891.DSOL_3919"/>
<dbReference type="Proteomes" id="UP000186102">
    <property type="component" value="Unassembled WGS sequence"/>
</dbReference>
<evidence type="ECO:0000313" key="2">
    <source>
        <dbReference type="Proteomes" id="UP000186102"/>
    </source>
</evidence>